<dbReference type="InterPro" id="IPR036237">
    <property type="entry name" value="Xyl_isomerase-like_sf"/>
</dbReference>
<keyword evidence="1 2" id="KW-0413">Isomerase</keyword>
<keyword evidence="6" id="KW-1185">Reference proteome</keyword>
<dbReference type="PANTHER" id="PTHR43489">
    <property type="entry name" value="ISOMERASE"/>
    <property type="match status" value="1"/>
</dbReference>
<dbReference type="OrthoDB" id="9786584at2"/>
<evidence type="ECO:0000259" key="4">
    <source>
        <dbReference type="Pfam" id="PF01261"/>
    </source>
</evidence>
<dbReference type="KEGG" id="abaw:D5400_10010"/>
<protein>
    <submittedName>
        <fullName evidence="5">Isomerase</fullName>
    </submittedName>
</protein>
<feature type="active site" description="Proton donor/acceptor" evidence="3">
    <location>
        <position position="140"/>
    </location>
</feature>
<comment type="similarity">
    <text evidence="2">Belongs to the hyi family.</text>
</comment>
<proteinExistence type="inferred from homology"/>
<evidence type="ECO:0000256" key="1">
    <source>
        <dbReference type="ARBA" id="ARBA00023235"/>
    </source>
</evidence>
<dbReference type="GO" id="GO:0008903">
    <property type="term" value="F:hydroxypyruvate isomerase activity"/>
    <property type="evidence" value="ECO:0007669"/>
    <property type="project" value="TreeGrafter"/>
</dbReference>
<evidence type="ECO:0000256" key="2">
    <source>
        <dbReference type="PIRNR" id="PIRNR006241"/>
    </source>
</evidence>
<dbReference type="PANTHER" id="PTHR43489:SF6">
    <property type="entry name" value="HYDROXYPYRUVATE ISOMERASE-RELATED"/>
    <property type="match status" value="1"/>
</dbReference>
<dbReference type="SUPFAM" id="SSF51658">
    <property type="entry name" value="Xylose isomerase-like"/>
    <property type="match status" value="1"/>
</dbReference>
<dbReference type="AlphaFoldDB" id="A0A3Q8XQK4"/>
<dbReference type="GO" id="GO:0046487">
    <property type="term" value="P:glyoxylate metabolic process"/>
    <property type="evidence" value="ECO:0007669"/>
    <property type="project" value="TreeGrafter"/>
</dbReference>
<sequence>MPIAFSANLGFLFTEYALPDAVRAASRAGFKAVELHWPYATPAADLRAALNETGLPVLGLNTVRGDLDKGEFGLAALPGRETAARAAIDEAIAYARAIGAQNVHVMAGRAEGETAERTFADNLAYACTAADAHGIGILIEPLNARDVPGYFLTDIAHAARIIDRVGAPNLRIMADCYHMQIVGGDLLTRLTHHLPKIGHIQFAAVPDRTEPDHGEIDFSWLLKALADAGYDRPFGAEYKPCGRTEDGLGWLKAF</sequence>
<dbReference type="Pfam" id="PF01261">
    <property type="entry name" value="AP_endonuc_2"/>
    <property type="match status" value="1"/>
</dbReference>
<dbReference type="PIRSF" id="PIRSF006241">
    <property type="entry name" value="HyI"/>
    <property type="match status" value="1"/>
</dbReference>
<dbReference type="InterPro" id="IPR026040">
    <property type="entry name" value="HyI-like"/>
</dbReference>
<name>A0A3Q8XQK4_9HYPH</name>
<dbReference type="FunFam" id="3.20.20.150:FF:000007">
    <property type="entry name" value="Hydroxypyruvate isomerase"/>
    <property type="match status" value="1"/>
</dbReference>
<accession>A0A3Q8XQK4</accession>
<dbReference type="InterPro" id="IPR050417">
    <property type="entry name" value="Sugar_Epim/Isomerase"/>
</dbReference>
<feature type="active site" description="Proton donor/acceptor" evidence="3">
    <location>
        <position position="237"/>
    </location>
</feature>
<organism evidence="5 6">
    <name type="scientific">Georhizobium profundi</name>
    <dbReference type="NCBI Taxonomy" id="2341112"/>
    <lineage>
        <taxon>Bacteria</taxon>
        <taxon>Pseudomonadati</taxon>
        <taxon>Pseudomonadota</taxon>
        <taxon>Alphaproteobacteria</taxon>
        <taxon>Hyphomicrobiales</taxon>
        <taxon>Rhizobiaceae</taxon>
        <taxon>Georhizobium</taxon>
    </lineage>
</organism>
<dbReference type="RefSeq" id="WP_126009870.1">
    <property type="nucleotide sequence ID" value="NZ_CP032509.1"/>
</dbReference>
<evidence type="ECO:0000313" key="6">
    <source>
        <dbReference type="Proteomes" id="UP000268192"/>
    </source>
</evidence>
<gene>
    <name evidence="5" type="ORF">D5400_10010</name>
</gene>
<reference evidence="5 6" key="1">
    <citation type="submission" date="2018-09" db="EMBL/GenBank/DDBJ databases">
        <title>Marinorhizobium profundi gen. nov., sp. nov., isolated from a deep-sea sediment sample from the New Britain Trench and proposal of Marinorhizobiaceae fam. nov. in the order Rhizobiales of the class Alphaproteobacteria.</title>
        <authorList>
            <person name="Cao J."/>
        </authorList>
    </citation>
    <scope>NUCLEOTIDE SEQUENCE [LARGE SCALE GENOMIC DNA]</scope>
    <source>
        <strain evidence="5 6">WS11</strain>
    </source>
</reference>
<dbReference type="InterPro" id="IPR013022">
    <property type="entry name" value="Xyl_isomerase-like_TIM-brl"/>
</dbReference>
<dbReference type="Proteomes" id="UP000268192">
    <property type="component" value="Chromosome"/>
</dbReference>
<evidence type="ECO:0000256" key="3">
    <source>
        <dbReference type="PIRSR" id="PIRSR006241-50"/>
    </source>
</evidence>
<feature type="domain" description="Xylose isomerase-like TIM barrel" evidence="4">
    <location>
        <begin position="22"/>
        <end position="253"/>
    </location>
</feature>
<dbReference type="Gene3D" id="3.20.20.150">
    <property type="entry name" value="Divalent-metal-dependent TIM barrel enzymes"/>
    <property type="match status" value="1"/>
</dbReference>
<evidence type="ECO:0000313" key="5">
    <source>
        <dbReference type="EMBL" id="AZN71560.1"/>
    </source>
</evidence>
<dbReference type="EMBL" id="CP032509">
    <property type="protein sequence ID" value="AZN71560.1"/>
    <property type="molecule type" value="Genomic_DNA"/>
</dbReference>